<evidence type="ECO:0000256" key="8">
    <source>
        <dbReference type="SAM" id="Phobius"/>
    </source>
</evidence>
<dbReference type="PANTHER" id="PTHR43107">
    <property type="entry name" value="LONG-CHAIN FATTY ACID TRANSPORT PROTEIN"/>
    <property type="match status" value="1"/>
</dbReference>
<evidence type="ECO:0000256" key="1">
    <source>
        <dbReference type="ARBA" id="ARBA00006432"/>
    </source>
</evidence>
<comment type="catalytic activity">
    <reaction evidence="7">
        <text>tetracosanoate + ATP + CoA = tetracosanoyl-CoA + AMP + diphosphate</text>
        <dbReference type="Rhea" id="RHEA:33639"/>
        <dbReference type="ChEBI" id="CHEBI:30616"/>
        <dbReference type="ChEBI" id="CHEBI:31014"/>
        <dbReference type="ChEBI" id="CHEBI:33019"/>
        <dbReference type="ChEBI" id="CHEBI:57287"/>
        <dbReference type="ChEBI" id="CHEBI:65052"/>
        <dbReference type="ChEBI" id="CHEBI:456215"/>
    </reaction>
    <physiologicalReaction direction="left-to-right" evidence="7">
        <dbReference type="Rhea" id="RHEA:33640"/>
    </physiologicalReaction>
</comment>
<dbReference type="PROSITE" id="PS00455">
    <property type="entry name" value="AMP_BINDING"/>
    <property type="match status" value="1"/>
</dbReference>
<dbReference type="Proteomes" id="UP001186944">
    <property type="component" value="Unassembled WGS sequence"/>
</dbReference>
<feature type="transmembrane region" description="Helical" evidence="8">
    <location>
        <begin position="7"/>
        <end position="28"/>
    </location>
</feature>
<dbReference type="Pfam" id="PF13193">
    <property type="entry name" value="AMP-binding_C"/>
    <property type="match status" value="1"/>
</dbReference>
<accession>A0AA89BVN8</accession>
<evidence type="ECO:0000259" key="10">
    <source>
        <dbReference type="Pfam" id="PF13193"/>
    </source>
</evidence>
<feature type="domain" description="AMP-dependent synthetase/ligase" evidence="9">
    <location>
        <begin position="60"/>
        <end position="392"/>
    </location>
</feature>
<comment type="catalytic activity">
    <reaction evidence="5">
        <text>a very long-chain fatty acid + ATP + CoA = a very long-chain fatty acyl-CoA + AMP + diphosphate</text>
        <dbReference type="Rhea" id="RHEA:54536"/>
        <dbReference type="ChEBI" id="CHEBI:30616"/>
        <dbReference type="ChEBI" id="CHEBI:33019"/>
        <dbReference type="ChEBI" id="CHEBI:57287"/>
        <dbReference type="ChEBI" id="CHEBI:58950"/>
        <dbReference type="ChEBI" id="CHEBI:138261"/>
        <dbReference type="ChEBI" id="CHEBI:456215"/>
    </reaction>
    <physiologicalReaction direction="left-to-right" evidence="5">
        <dbReference type="Rhea" id="RHEA:54537"/>
    </physiologicalReaction>
</comment>
<keyword evidence="8" id="KW-0472">Membrane</keyword>
<dbReference type="FunFam" id="3.30.300.30:FF:000002">
    <property type="entry name" value="Long-chain fatty acid transport protein 1"/>
    <property type="match status" value="1"/>
</dbReference>
<dbReference type="Gene3D" id="3.30.300.30">
    <property type="match status" value="1"/>
</dbReference>
<keyword evidence="2" id="KW-0436">Ligase</keyword>
<dbReference type="SUPFAM" id="SSF56801">
    <property type="entry name" value="Acetyl-CoA synthetase-like"/>
    <property type="match status" value="1"/>
</dbReference>
<dbReference type="AlphaFoldDB" id="A0AA89BVN8"/>
<dbReference type="Pfam" id="PF00501">
    <property type="entry name" value="AMP-binding"/>
    <property type="match status" value="1"/>
</dbReference>
<evidence type="ECO:0000313" key="11">
    <source>
        <dbReference type="EMBL" id="KAK3097888.1"/>
    </source>
</evidence>
<keyword evidence="3" id="KW-0443">Lipid metabolism</keyword>
<evidence type="ECO:0000259" key="9">
    <source>
        <dbReference type="Pfam" id="PF00501"/>
    </source>
</evidence>
<keyword evidence="3" id="KW-0276">Fatty acid metabolism</keyword>
<comment type="caution">
    <text evidence="11">The sequence shown here is derived from an EMBL/GenBank/DDBJ whole genome shotgun (WGS) entry which is preliminary data.</text>
</comment>
<dbReference type="GO" id="GO:0044539">
    <property type="term" value="P:long-chain fatty acid import into cell"/>
    <property type="evidence" value="ECO:0007669"/>
    <property type="project" value="TreeGrafter"/>
</dbReference>
<name>A0AA89BVN8_PINIB</name>
<dbReference type="InterPro" id="IPR042099">
    <property type="entry name" value="ANL_N_sf"/>
</dbReference>
<evidence type="ECO:0000256" key="5">
    <source>
        <dbReference type="ARBA" id="ARBA00036527"/>
    </source>
</evidence>
<feature type="domain" description="AMP-binding enzyme C-terminal" evidence="10">
    <location>
        <begin position="502"/>
        <end position="580"/>
    </location>
</feature>
<evidence type="ECO:0000313" key="12">
    <source>
        <dbReference type="Proteomes" id="UP001186944"/>
    </source>
</evidence>
<keyword evidence="8" id="KW-1133">Transmembrane helix</keyword>
<protein>
    <recommendedName>
        <fullName evidence="4">long-chain-fatty-acid--CoA ligase</fullName>
        <ecNumber evidence="4">6.2.1.3</ecNumber>
    </recommendedName>
    <alternativeName>
        <fullName evidence="6">Long-chain-fatty-acid--CoA ligase</fullName>
    </alternativeName>
</protein>
<dbReference type="PANTHER" id="PTHR43107:SF22">
    <property type="entry name" value="VERY LONG-CHAIN ACYL-COA SYNTHETASE"/>
    <property type="match status" value="1"/>
</dbReference>
<dbReference type="InterPro" id="IPR025110">
    <property type="entry name" value="AMP-bd_C"/>
</dbReference>
<dbReference type="EC" id="6.2.1.3" evidence="4"/>
<dbReference type="GO" id="GO:0005886">
    <property type="term" value="C:plasma membrane"/>
    <property type="evidence" value="ECO:0007669"/>
    <property type="project" value="TreeGrafter"/>
</dbReference>
<dbReference type="EMBL" id="VSWD01000007">
    <property type="protein sequence ID" value="KAK3097888.1"/>
    <property type="molecule type" value="Genomic_DNA"/>
</dbReference>
<comment type="similarity">
    <text evidence="1">Belongs to the ATP-dependent AMP-binding enzyme family.</text>
</comment>
<proteinExistence type="inferred from homology"/>
<evidence type="ECO:0000256" key="6">
    <source>
        <dbReference type="ARBA" id="ARBA00041297"/>
    </source>
</evidence>
<dbReference type="GO" id="GO:0005789">
    <property type="term" value="C:endoplasmic reticulum membrane"/>
    <property type="evidence" value="ECO:0007669"/>
    <property type="project" value="TreeGrafter"/>
</dbReference>
<dbReference type="InterPro" id="IPR045851">
    <property type="entry name" value="AMP-bd_C_sf"/>
</dbReference>
<evidence type="ECO:0000256" key="3">
    <source>
        <dbReference type="ARBA" id="ARBA00022832"/>
    </source>
</evidence>
<organism evidence="11 12">
    <name type="scientific">Pinctada imbricata</name>
    <name type="common">Atlantic pearl-oyster</name>
    <name type="synonym">Pinctada martensii</name>
    <dbReference type="NCBI Taxonomy" id="66713"/>
    <lineage>
        <taxon>Eukaryota</taxon>
        <taxon>Metazoa</taxon>
        <taxon>Spiralia</taxon>
        <taxon>Lophotrochozoa</taxon>
        <taxon>Mollusca</taxon>
        <taxon>Bivalvia</taxon>
        <taxon>Autobranchia</taxon>
        <taxon>Pteriomorphia</taxon>
        <taxon>Pterioida</taxon>
        <taxon>Pterioidea</taxon>
        <taxon>Pteriidae</taxon>
        <taxon>Pinctada</taxon>
    </lineage>
</organism>
<gene>
    <name evidence="11" type="ORF">FSP39_014187</name>
</gene>
<dbReference type="InterPro" id="IPR000873">
    <property type="entry name" value="AMP-dep_synth/lig_dom"/>
</dbReference>
<keyword evidence="8" id="KW-0812">Transmembrane</keyword>
<sequence>MPKRRDWYVAGAGIAGVGLAAWRTYFPWIGDDIKTLRLITKAYKRVFEKVSNERYLIDTFEEHVRQTPGKAFMLFEDRVYTYSYMDQMANKVANLVMSWKIPIGETVAIMIENEPAFVWTFLGLQKVGLAAAMINYHLTGQPLTHSIKAGSPKALIIGQTSPFLDAIMDIRSNLPSDLPIYVQGRSQNDLPEGYLSMDDELIHSLPVPVARAYRKDVTPLSPLCYIYTSGTTGLPKPAIINQTKAMAVGSMFKLFDYDSNDTVYVVTPLYHSSATHLGFFNTIDAGATFALRRKFSARHYWEDVRKYNVTVLLYIGELCRYLLAVPQHPEDGDHKVRCAIGNGLRKDIWTEYKTRFKIPEIYEFIGATEGTGSFINVCNRVGSIGRLSPFMRWVFGKNIDTVIVKYDQDTNEPLRDANGHCMHIGPGEQGLMISVVPPSHTGFYRGPKEMDDKKTIRDAFVKGDAWFNFGDAVYMDKDYNIYFRDRTGDTFRWKSENVSTAEVANAISGLDFIRDVNVYGVEVPGADGKAGMAAVMLKNEYTVNEKLLKKLYKHCERELPFYARPLFLRFMTEFIITQTMKNRKVELVKEAYDPFEVKDALYVIDPQNKSYKPLTKANYQQVINSKL</sequence>
<evidence type="ECO:0000256" key="4">
    <source>
        <dbReference type="ARBA" id="ARBA00026121"/>
    </source>
</evidence>
<reference evidence="11" key="1">
    <citation type="submission" date="2019-08" db="EMBL/GenBank/DDBJ databases">
        <title>The improved chromosome-level genome for the pearl oyster Pinctada fucata martensii using PacBio sequencing and Hi-C.</title>
        <authorList>
            <person name="Zheng Z."/>
        </authorList>
    </citation>
    <scope>NUCLEOTIDE SEQUENCE</scope>
    <source>
        <strain evidence="11">ZZ-2019</strain>
        <tissue evidence="11">Adductor muscle</tissue>
    </source>
</reference>
<evidence type="ECO:0000256" key="2">
    <source>
        <dbReference type="ARBA" id="ARBA00022598"/>
    </source>
</evidence>
<dbReference type="Gene3D" id="3.40.50.12780">
    <property type="entry name" value="N-terminal domain of ligase-like"/>
    <property type="match status" value="1"/>
</dbReference>
<dbReference type="GO" id="GO:0005324">
    <property type="term" value="F:long-chain fatty acid transmembrane transporter activity"/>
    <property type="evidence" value="ECO:0007669"/>
    <property type="project" value="TreeGrafter"/>
</dbReference>
<dbReference type="GO" id="GO:0004467">
    <property type="term" value="F:long-chain fatty acid-CoA ligase activity"/>
    <property type="evidence" value="ECO:0007669"/>
    <property type="project" value="UniProtKB-EC"/>
</dbReference>
<evidence type="ECO:0000256" key="7">
    <source>
        <dbReference type="ARBA" id="ARBA00048666"/>
    </source>
</evidence>
<dbReference type="InterPro" id="IPR020845">
    <property type="entry name" value="AMP-binding_CS"/>
</dbReference>
<keyword evidence="12" id="KW-1185">Reference proteome</keyword>